<dbReference type="EMBL" id="MLJW01000078">
    <property type="protein sequence ID" value="OIR02056.1"/>
    <property type="molecule type" value="Genomic_DNA"/>
</dbReference>
<dbReference type="Pfam" id="PF08843">
    <property type="entry name" value="AbiEii"/>
    <property type="match status" value="1"/>
</dbReference>
<organism evidence="1">
    <name type="scientific">mine drainage metagenome</name>
    <dbReference type="NCBI Taxonomy" id="410659"/>
    <lineage>
        <taxon>unclassified sequences</taxon>
        <taxon>metagenomes</taxon>
        <taxon>ecological metagenomes</taxon>
    </lineage>
</organism>
<comment type="caution">
    <text evidence="1">The sequence shown here is derived from an EMBL/GenBank/DDBJ whole genome shotgun (WGS) entry which is preliminary data.</text>
</comment>
<sequence>MSSYPLPDGPHNDPWKSLLPACFAVVDEVVREHGVAFPIQIGGGSMLLRRYGHRKSRDLDLFVTDARLVRWCSPRVNEAAADLFADYGEEATAVKLVTGLQEVDIIAVAPVITDDAVEPATLLGRDVLIERPREILAKKIVYRGRTFQPRDVFDLACTAFAEPEEVAAILPWLNLTHLDDLDARLAEIEPILGRDLADKVDAAPAFEPIMGPCLDIVRGVLLAWRENLTPKVQTPPFPRGSHRALYSKDGETVVIKEWDAGKGRFDKIGNPLGPAIVSPKGSAFLLHGVEMTEEDWRNHPEVAAAL</sequence>
<accession>A0A1J5SDC4</accession>
<reference evidence="1" key="1">
    <citation type="submission" date="2016-10" db="EMBL/GenBank/DDBJ databases">
        <title>Sequence of Gallionella enrichment culture.</title>
        <authorList>
            <person name="Poehlein A."/>
            <person name="Muehling M."/>
            <person name="Daniel R."/>
        </authorList>
    </citation>
    <scope>NUCLEOTIDE SEQUENCE</scope>
</reference>
<name>A0A1J5SDC4_9ZZZZ</name>
<dbReference type="InterPro" id="IPR014942">
    <property type="entry name" value="AbiEii"/>
</dbReference>
<dbReference type="AlphaFoldDB" id="A0A1J5SDC4"/>
<evidence type="ECO:0000313" key="1">
    <source>
        <dbReference type="EMBL" id="OIR02056.1"/>
    </source>
</evidence>
<protein>
    <recommendedName>
        <fullName evidence="2">Protein containing DUF1814</fullName>
    </recommendedName>
</protein>
<gene>
    <name evidence="1" type="ORF">GALL_159140</name>
</gene>
<proteinExistence type="predicted"/>
<evidence type="ECO:0008006" key="2">
    <source>
        <dbReference type="Google" id="ProtNLM"/>
    </source>
</evidence>